<dbReference type="AlphaFoldDB" id="A0A843S5Z7"/>
<dbReference type="RefSeq" id="WP_152800854.1">
    <property type="nucleotide sequence ID" value="NZ_WHUF01000001.1"/>
</dbReference>
<dbReference type="Gene3D" id="1.20.120.520">
    <property type="entry name" value="nmb1532 protein domain like"/>
    <property type="match status" value="1"/>
</dbReference>
<dbReference type="PANTHER" id="PTHR39966">
    <property type="entry name" value="BLL2471 PROTEIN-RELATED"/>
    <property type="match status" value="1"/>
</dbReference>
<dbReference type="PANTHER" id="PTHR39966:SF3">
    <property type="entry name" value="DUF438 DOMAIN-CONTAINING PROTEIN"/>
    <property type="match status" value="1"/>
</dbReference>
<evidence type="ECO:0000313" key="3">
    <source>
        <dbReference type="Proteomes" id="UP000444318"/>
    </source>
</evidence>
<name>A0A843S5Z7_9BURK</name>
<dbReference type="Proteomes" id="UP000444318">
    <property type="component" value="Unassembled WGS sequence"/>
</dbReference>
<keyword evidence="3" id="KW-1185">Reference proteome</keyword>
<dbReference type="EMBL" id="WHUF01000001">
    <property type="protein sequence ID" value="MQA18082.1"/>
    <property type="molecule type" value="Genomic_DNA"/>
</dbReference>
<dbReference type="GO" id="GO:0005886">
    <property type="term" value="C:plasma membrane"/>
    <property type="evidence" value="ECO:0007669"/>
    <property type="project" value="TreeGrafter"/>
</dbReference>
<sequence>MHTIAHYLDQDHRRCDDQYTLAEADIARRDWTAAAPRFTLFLQMFERHLDKEERILFPCLDRAMGNAYGPTAVMRAEHGHLRTELAHMRAAIMRRDSDAFFDHADTLRVLMRQHNLKEEGILYPHADRVLEGQAEAIVASMEGLALAESEAGSPA</sequence>
<evidence type="ECO:0000313" key="2">
    <source>
        <dbReference type="EMBL" id="MQA18082.1"/>
    </source>
</evidence>
<accession>A0A843S5Z7</accession>
<organism evidence="2 3">
    <name type="scientific">Rugamonas rivuli</name>
    <dbReference type="NCBI Taxonomy" id="2743358"/>
    <lineage>
        <taxon>Bacteria</taxon>
        <taxon>Pseudomonadati</taxon>
        <taxon>Pseudomonadota</taxon>
        <taxon>Betaproteobacteria</taxon>
        <taxon>Burkholderiales</taxon>
        <taxon>Oxalobacteraceae</taxon>
        <taxon>Telluria group</taxon>
        <taxon>Rugamonas</taxon>
    </lineage>
</organism>
<gene>
    <name evidence="2" type="ORF">GEV01_01000</name>
</gene>
<dbReference type="InterPro" id="IPR012312">
    <property type="entry name" value="Hemerythrin-like"/>
</dbReference>
<dbReference type="Pfam" id="PF01814">
    <property type="entry name" value="Hemerythrin"/>
    <property type="match status" value="1"/>
</dbReference>
<protein>
    <submittedName>
        <fullName evidence="2">Hemerythrin domain-containing protein</fullName>
    </submittedName>
</protein>
<comment type="caution">
    <text evidence="2">The sequence shown here is derived from an EMBL/GenBank/DDBJ whole genome shotgun (WGS) entry which is preliminary data.</text>
</comment>
<reference evidence="2 3" key="1">
    <citation type="submission" date="2019-10" db="EMBL/GenBank/DDBJ databases">
        <title>Two novel species isolated from a subtropical stream in China.</title>
        <authorList>
            <person name="Lu H."/>
        </authorList>
    </citation>
    <scope>NUCLEOTIDE SEQUENCE [LARGE SCALE GENOMIC DNA]</scope>
    <source>
        <strain evidence="2 3">FT103W</strain>
    </source>
</reference>
<proteinExistence type="predicted"/>
<evidence type="ECO:0000259" key="1">
    <source>
        <dbReference type="Pfam" id="PF01814"/>
    </source>
</evidence>
<feature type="domain" description="Hemerythrin-like" evidence="1">
    <location>
        <begin position="3"/>
        <end position="125"/>
    </location>
</feature>